<evidence type="ECO:0000313" key="3">
    <source>
        <dbReference type="Proteomes" id="UP000059542"/>
    </source>
</evidence>
<reference evidence="2 3" key="1">
    <citation type="submission" date="2015-12" db="EMBL/GenBank/DDBJ databases">
        <authorList>
            <person name="Shamseldin A."/>
            <person name="Moawad H."/>
            <person name="Abd El-Rahim W.M."/>
            <person name="Sadowsky M.J."/>
        </authorList>
    </citation>
    <scope>NUCLEOTIDE SEQUENCE [LARGE SCALE GENOMIC DNA]</scope>
    <source>
        <strain evidence="2 3">DG5B</strain>
    </source>
</reference>
<protein>
    <submittedName>
        <fullName evidence="2">Uncharacterized protein</fullName>
    </submittedName>
</protein>
<evidence type="ECO:0000256" key="1">
    <source>
        <dbReference type="SAM" id="MobiDB-lite"/>
    </source>
</evidence>
<dbReference type="STRING" id="1411621.AUC43_06295"/>
<organism evidence="2 3">
    <name type="scientific">Hymenobacter sedentarius</name>
    <dbReference type="NCBI Taxonomy" id="1411621"/>
    <lineage>
        <taxon>Bacteria</taxon>
        <taxon>Pseudomonadati</taxon>
        <taxon>Bacteroidota</taxon>
        <taxon>Cytophagia</taxon>
        <taxon>Cytophagales</taxon>
        <taxon>Hymenobacteraceae</taxon>
        <taxon>Hymenobacter</taxon>
    </lineage>
</organism>
<dbReference type="AlphaFoldDB" id="A0A0U4BMV4"/>
<name>A0A0U4BMV4_9BACT</name>
<dbReference type="KEGG" id="hyg:AUC43_06295"/>
<sequence length="133" mass="13924">MDSTATTPQSPATPEVPMAVSDQQNTALLDDTLTFLTASTPTNAGPQGLVEIERWEAVLASTERPGLAKIKQGLHQLNLLLSDAKSPTHDIAEVLATLGAETAKVAEEAGGDYSTPLNNLSKLLIKASSSLSR</sequence>
<feature type="region of interest" description="Disordered" evidence="1">
    <location>
        <begin position="1"/>
        <end position="20"/>
    </location>
</feature>
<keyword evidence="3" id="KW-1185">Reference proteome</keyword>
<proteinExistence type="predicted"/>
<dbReference type="RefSeq" id="WP_068191124.1">
    <property type="nucleotide sequence ID" value="NZ_CP013909.1"/>
</dbReference>
<gene>
    <name evidence="2" type="ORF">AUC43_06295</name>
</gene>
<feature type="compositionally biased region" description="Low complexity" evidence="1">
    <location>
        <begin position="1"/>
        <end position="13"/>
    </location>
</feature>
<evidence type="ECO:0000313" key="2">
    <source>
        <dbReference type="EMBL" id="ALW84727.1"/>
    </source>
</evidence>
<dbReference type="Proteomes" id="UP000059542">
    <property type="component" value="Chromosome"/>
</dbReference>
<dbReference type="OrthoDB" id="886020at2"/>
<accession>A0A0U4BMV4</accession>
<dbReference type="EMBL" id="CP013909">
    <property type="protein sequence ID" value="ALW84727.1"/>
    <property type="molecule type" value="Genomic_DNA"/>
</dbReference>